<comment type="caution">
    <text evidence="2">The sequence shown here is derived from an EMBL/GenBank/DDBJ whole genome shotgun (WGS) entry which is preliminary data.</text>
</comment>
<reference evidence="3" key="1">
    <citation type="submission" date="2018-09" db="EMBL/GenBank/DDBJ databases">
        <title>Draft Genome Sequence of Mediterraneibacter sp. KCTC 15684.</title>
        <authorList>
            <person name="Kim J.S."/>
            <person name="Han K.I."/>
            <person name="Suh M.K."/>
            <person name="Lee K.C."/>
            <person name="Eom M.K."/>
            <person name="Lee J.H."/>
            <person name="Park S.H."/>
            <person name="Kang S.W."/>
            <person name="Park J.E."/>
            <person name="Oh B.S."/>
            <person name="Yu S.Y."/>
            <person name="Choi S.H."/>
            <person name="Lee D.H."/>
            <person name="Yoon H."/>
            <person name="Kim B."/>
            <person name="Yang S.J."/>
            <person name="Lee J.S."/>
        </authorList>
    </citation>
    <scope>NUCLEOTIDE SEQUENCE [LARGE SCALE GENOMIC DNA]</scope>
    <source>
        <strain evidence="3">KCTC 15684</strain>
    </source>
</reference>
<feature type="domain" description="HPt" evidence="1">
    <location>
        <begin position="41"/>
        <end position="106"/>
    </location>
</feature>
<dbReference type="Pfam" id="PF01627">
    <property type="entry name" value="Hpt"/>
    <property type="match status" value="1"/>
</dbReference>
<dbReference type="InterPro" id="IPR008207">
    <property type="entry name" value="Sig_transdc_His_kin_Hpt_dom"/>
</dbReference>
<evidence type="ECO:0000313" key="3">
    <source>
        <dbReference type="Proteomes" id="UP000265643"/>
    </source>
</evidence>
<accession>A0A391P111</accession>
<dbReference type="Gene3D" id="1.20.120.160">
    <property type="entry name" value="HPT domain"/>
    <property type="match status" value="1"/>
</dbReference>
<protein>
    <recommendedName>
        <fullName evidence="1">HPt domain-containing protein</fullName>
    </recommendedName>
</protein>
<dbReference type="EMBL" id="BHGK01000001">
    <property type="protein sequence ID" value="GCA67341.1"/>
    <property type="molecule type" value="Genomic_DNA"/>
</dbReference>
<gene>
    <name evidence="2" type="ORF">KGMB01110_17770</name>
</gene>
<dbReference type="InterPro" id="IPR036641">
    <property type="entry name" value="HPT_dom_sf"/>
</dbReference>
<dbReference type="Proteomes" id="UP000265643">
    <property type="component" value="Unassembled WGS sequence"/>
</dbReference>
<dbReference type="RefSeq" id="WP_119298093.1">
    <property type="nucleotide sequence ID" value="NZ_BHGK01000001.1"/>
</dbReference>
<keyword evidence="3" id="KW-1185">Reference proteome</keyword>
<organism evidence="2 3">
    <name type="scientific">Mediterraneibacter butyricigenes</name>
    <dbReference type="NCBI Taxonomy" id="2316025"/>
    <lineage>
        <taxon>Bacteria</taxon>
        <taxon>Bacillati</taxon>
        <taxon>Bacillota</taxon>
        <taxon>Clostridia</taxon>
        <taxon>Lachnospirales</taxon>
        <taxon>Lachnospiraceae</taxon>
        <taxon>Mediterraneibacter</taxon>
    </lineage>
</organism>
<sequence>MNIQECYQEMGGNYQDVIGRLGSEAFVEKFARRFLDDKSFQMIKDGIETQDAELAFRGAHTLKGVCMNLGFQTLYEVSRELTEILRGRELVGYEEALEKVQEQYDRTIGAIQKLG</sequence>
<proteinExistence type="predicted"/>
<name>A0A391P111_9FIRM</name>
<evidence type="ECO:0000313" key="2">
    <source>
        <dbReference type="EMBL" id="GCA67341.1"/>
    </source>
</evidence>
<evidence type="ECO:0000259" key="1">
    <source>
        <dbReference type="Pfam" id="PF01627"/>
    </source>
</evidence>
<dbReference type="GO" id="GO:0000160">
    <property type="term" value="P:phosphorelay signal transduction system"/>
    <property type="evidence" value="ECO:0007669"/>
    <property type="project" value="InterPro"/>
</dbReference>
<dbReference type="SUPFAM" id="SSF47226">
    <property type="entry name" value="Histidine-containing phosphotransfer domain, HPT domain"/>
    <property type="match status" value="1"/>
</dbReference>
<dbReference type="AlphaFoldDB" id="A0A391P111"/>